<dbReference type="InterPro" id="IPR000719">
    <property type="entry name" value="Prot_kinase_dom"/>
</dbReference>
<keyword evidence="23" id="KW-1185">Reference proteome</keyword>
<dbReference type="PROSITE" id="PS50011">
    <property type="entry name" value="PROTEIN_KINASE_DOM"/>
    <property type="match status" value="1"/>
</dbReference>
<evidence type="ECO:0000256" key="8">
    <source>
        <dbReference type="ARBA" id="ARBA00022741"/>
    </source>
</evidence>
<dbReference type="PROSITE" id="PS00107">
    <property type="entry name" value="PROTEIN_KINASE_ATP"/>
    <property type="match status" value="1"/>
</dbReference>
<keyword evidence="6 20" id="KW-0732">Signal</keyword>
<reference evidence="24" key="2">
    <citation type="submission" date="2025-08" db="UniProtKB">
        <authorList>
            <consortium name="RefSeq"/>
        </authorList>
    </citation>
    <scope>IDENTIFICATION</scope>
    <source>
        <tissue evidence="24">Leaf</tissue>
    </source>
</reference>
<keyword evidence="4" id="KW-0808">Transferase</keyword>
<evidence type="ECO:0000256" key="20">
    <source>
        <dbReference type="SAM" id="SignalP"/>
    </source>
</evidence>
<name>A0A1S3V0U9_VIGRR</name>
<dbReference type="FunFam" id="1.10.510.10:FF:000129">
    <property type="entry name" value="cysteine-rich receptor-like protein kinase 10"/>
    <property type="match status" value="1"/>
</dbReference>
<dbReference type="Pfam" id="PF01657">
    <property type="entry name" value="Stress-antifung"/>
    <property type="match status" value="2"/>
</dbReference>
<dbReference type="Gene3D" id="1.10.510.10">
    <property type="entry name" value="Transferase(Phosphotransferase) domain 1"/>
    <property type="match status" value="1"/>
</dbReference>
<evidence type="ECO:0000259" key="22">
    <source>
        <dbReference type="PROSITE" id="PS51473"/>
    </source>
</evidence>
<dbReference type="SMART" id="SM00220">
    <property type="entry name" value="S_TKc"/>
    <property type="match status" value="1"/>
</dbReference>
<keyword evidence="7" id="KW-0677">Repeat</keyword>
<keyword evidence="5 19" id="KW-0812">Transmembrane</keyword>
<feature type="chain" id="PRO_5010360233" evidence="20">
    <location>
        <begin position="27"/>
        <end position="678"/>
    </location>
</feature>
<dbReference type="SUPFAM" id="SSF56112">
    <property type="entry name" value="Protein kinase-like (PK-like)"/>
    <property type="match status" value="1"/>
</dbReference>
<dbReference type="Pfam" id="PF07714">
    <property type="entry name" value="PK_Tyr_Ser-Thr"/>
    <property type="match status" value="1"/>
</dbReference>
<evidence type="ECO:0000256" key="11">
    <source>
        <dbReference type="ARBA" id="ARBA00022989"/>
    </source>
</evidence>
<keyword evidence="3" id="KW-0597">Phosphoprotein</keyword>
<dbReference type="RefSeq" id="XP_014511963.1">
    <property type="nucleotide sequence ID" value="XM_014656477.2"/>
</dbReference>
<keyword evidence="8 17" id="KW-0547">Nucleotide-binding</keyword>
<proteinExistence type="predicted"/>
<dbReference type="AlphaFoldDB" id="A0A1S3V0U9"/>
<dbReference type="KEGG" id="vra:106770679"/>
<dbReference type="FunFam" id="3.30.430.20:FF:000002">
    <property type="entry name" value="Cysteine-rich receptor-like protein kinase 10"/>
    <property type="match status" value="1"/>
</dbReference>
<dbReference type="GO" id="GO:0004674">
    <property type="term" value="F:protein serine/threonine kinase activity"/>
    <property type="evidence" value="ECO:0007669"/>
    <property type="project" value="UniProtKB-KW"/>
</dbReference>
<dbReference type="FunFam" id="3.30.200.20:FF:000142">
    <property type="entry name" value="Cysteine-rich receptor-like protein kinase 10"/>
    <property type="match status" value="1"/>
</dbReference>
<feature type="domain" description="Gnk2-homologous" evidence="22">
    <location>
        <begin position="34"/>
        <end position="139"/>
    </location>
</feature>
<dbReference type="Gene3D" id="3.30.200.20">
    <property type="entry name" value="Phosphorylase Kinase, domain 1"/>
    <property type="match status" value="1"/>
</dbReference>
<dbReference type="CDD" id="cd23509">
    <property type="entry name" value="Gnk2-like"/>
    <property type="match status" value="2"/>
</dbReference>
<keyword evidence="13" id="KW-0675">Receptor</keyword>
<evidence type="ECO:0000256" key="3">
    <source>
        <dbReference type="ARBA" id="ARBA00022553"/>
    </source>
</evidence>
<evidence type="ECO:0000256" key="5">
    <source>
        <dbReference type="ARBA" id="ARBA00022692"/>
    </source>
</evidence>
<evidence type="ECO:0000256" key="14">
    <source>
        <dbReference type="ARBA" id="ARBA00023180"/>
    </source>
</evidence>
<feature type="region of interest" description="Disordered" evidence="18">
    <location>
        <begin position="652"/>
        <end position="678"/>
    </location>
</feature>
<evidence type="ECO:0000256" key="16">
    <source>
        <dbReference type="ARBA" id="ARBA00047951"/>
    </source>
</evidence>
<evidence type="ECO:0000256" key="2">
    <source>
        <dbReference type="ARBA" id="ARBA00022527"/>
    </source>
</evidence>
<accession>A0A1S3V0U9</accession>
<keyword evidence="10 17" id="KW-0067">ATP-binding</keyword>
<dbReference type="InterPro" id="IPR038408">
    <property type="entry name" value="GNK2_sf"/>
</dbReference>
<evidence type="ECO:0000256" key="1">
    <source>
        <dbReference type="ARBA" id="ARBA00004167"/>
    </source>
</evidence>
<reference evidence="23" key="1">
    <citation type="journal article" date="2014" name="Nat. Commun.">
        <title>Genome sequence of mungbean and insights into evolution within Vigna species.</title>
        <authorList>
            <person name="Kang Y.J."/>
            <person name="Kim S.K."/>
            <person name="Kim M.Y."/>
            <person name="Lestari P."/>
            <person name="Kim K.H."/>
            <person name="Ha B.K."/>
            <person name="Jun T.H."/>
            <person name="Hwang W.J."/>
            <person name="Lee T."/>
            <person name="Lee J."/>
            <person name="Shim S."/>
            <person name="Yoon M.Y."/>
            <person name="Jang Y.E."/>
            <person name="Han K.S."/>
            <person name="Taeprayoon P."/>
            <person name="Yoon N."/>
            <person name="Somta P."/>
            <person name="Tanya P."/>
            <person name="Kim K.S."/>
            <person name="Gwag J.G."/>
            <person name="Moon J.K."/>
            <person name="Lee Y.H."/>
            <person name="Park B.S."/>
            <person name="Bombarely A."/>
            <person name="Doyle J.J."/>
            <person name="Jackson S.A."/>
            <person name="Schafleitner R."/>
            <person name="Srinives P."/>
            <person name="Varshney R.K."/>
            <person name="Lee S.H."/>
        </authorList>
    </citation>
    <scope>NUCLEOTIDE SEQUENCE [LARGE SCALE GENOMIC DNA]</scope>
    <source>
        <strain evidence="23">cv. VC1973A</strain>
    </source>
</reference>
<dbReference type="FunFam" id="3.30.430.20:FF:000003">
    <property type="entry name" value="Cysteine-rich RLK (RECEPTOR-like protein kinase) 10"/>
    <property type="match status" value="1"/>
</dbReference>
<dbReference type="OrthoDB" id="4062651at2759"/>
<feature type="binding site" evidence="17">
    <location>
        <position position="374"/>
    </location>
    <ligand>
        <name>ATP</name>
        <dbReference type="ChEBI" id="CHEBI:30616"/>
    </ligand>
</feature>
<evidence type="ECO:0000256" key="7">
    <source>
        <dbReference type="ARBA" id="ARBA00022737"/>
    </source>
</evidence>
<evidence type="ECO:0000313" key="24">
    <source>
        <dbReference type="RefSeq" id="XP_014511963.1"/>
    </source>
</evidence>
<dbReference type="PROSITE" id="PS00108">
    <property type="entry name" value="PROTEIN_KINASE_ST"/>
    <property type="match status" value="1"/>
</dbReference>
<feature type="compositionally biased region" description="Basic and acidic residues" evidence="18">
    <location>
        <begin position="654"/>
        <end position="664"/>
    </location>
</feature>
<dbReference type="InterPro" id="IPR017441">
    <property type="entry name" value="Protein_kinase_ATP_BS"/>
</dbReference>
<dbReference type="InterPro" id="IPR002902">
    <property type="entry name" value="GNK2"/>
</dbReference>
<dbReference type="GeneID" id="106770679"/>
<keyword evidence="9" id="KW-0418">Kinase</keyword>
<evidence type="ECO:0000256" key="18">
    <source>
        <dbReference type="SAM" id="MobiDB-lite"/>
    </source>
</evidence>
<evidence type="ECO:0000256" key="13">
    <source>
        <dbReference type="ARBA" id="ARBA00023170"/>
    </source>
</evidence>
<dbReference type="PANTHER" id="PTHR27002">
    <property type="entry name" value="RECEPTOR-LIKE SERINE/THREONINE-PROTEIN KINASE SD1-8"/>
    <property type="match status" value="1"/>
</dbReference>
<feature type="signal peptide" evidence="20">
    <location>
        <begin position="1"/>
        <end position="26"/>
    </location>
</feature>
<keyword evidence="11 19" id="KW-1133">Transmembrane helix</keyword>
<dbReference type="Gene3D" id="3.30.430.20">
    <property type="entry name" value="Gnk2 domain, C-X8-C-X2-C motif"/>
    <property type="match status" value="2"/>
</dbReference>
<dbReference type="CDD" id="cd14066">
    <property type="entry name" value="STKc_IRAK"/>
    <property type="match status" value="1"/>
</dbReference>
<organism evidence="23 24">
    <name type="scientific">Vigna radiata var. radiata</name>
    <name type="common">Mung bean</name>
    <name type="synonym">Phaseolus aureus</name>
    <dbReference type="NCBI Taxonomy" id="3916"/>
    <lineage>
        <taxon>Eukaryota</taxon>
        <taxon>Viridiplantae</taxon>
        <taxon>Streptophyta</taxon>
        <taxon>Embryophyta</taxon>
        <taxon>Tracheophyta</taxon>
        <taxon>Spermatophyta</taxon>
        <taxon>Magnoliopsida</taxon>
        <taxon>eudicotyledons</taxon>
        <taxon>Gunneridae</taxon>
        <taxon>Pentapetalae</taxon>
        <taxon>rosids</taxon>
        <taxon>fabids</taxon>
        <taxon>Fabales</taxon>
        <taxon>Fabaceae</taxon>
        <taxon>Papilionoideae</taxon>
        <taxon>50 kb inversion clade</taxon>
        <taxon>NPAAA clade</taxon>
        <taxon>indigoferoid/millettioid clade</taxon>
        <taxon>Phaseoleae</taxon>
        <taxon>Vigna</taxon>
    </lineage>
</organism>
<dbReference type="GO" id="GO:0005886">
    <property type="term" value="C:plasma membrane"/>
    <property type="evidence" value="ECO:0007669"/>
    <property type="project" value="TreeGrafter"/>
</dbReference>
<evidence type="ECO:0000256" key="6">
    <source>
        <dbReference type="ARBA" id="ARBA00022729"/>
    </source>
</evidence>
<dbReference type="PANTHER" id="PTHR27002:SF1104">
    <property type="entry name" value="CYSTEINE-RICH RECEPTOR-LIKE PROTEIN KINASE 27-RELATED"/>
    <property type="match status" value="1"/>
</dbReference>
<evidence type="ECO:0000256" key="17">
    <source>
        <dbReference type="PROSITE-ProRule" id="PRU10141"/>
    </source>
</evidence>
<dbReference type="GO" id="GO:0005524">
    <property type="term" value="F:ATP binding"/>
    <property type="evidence" value="ECO:0007669"/>
    <property type="project" value="UniProtKB-UniRule"/>
</dbReference>
<evidence type="ECO:0000256" key="10">
    <source>
        <dbReference type="ARBA" id="ARBA00022840"/>
    </source>
</evidence>
<keyword evidence="2" id="KW-0723">Serine/threonine-protein kinase</keyword>
<dbReference type="PROSITE" id="PS51473">
    <property type="entry name" value="GNK2"/>
    <property type="match status" value="2"/>
</dbReference>
<dbReference type="InterPro" id="IPR001245">
    <property type="entry name" value="Ser-Thr/Tyr_kinase_cat_dom"/>
</dbReference>
<evidence type="ECO:0000256" key="19">
    <source>
        <dbReference type="SAM" id="Phobius"/>
    </source>
</evidence>
<dbReference type="InterPro" id="IPR011009">
    <property type="entry name" value="Kinase-like_dom_sf"/>
</dbReference>
<evidence type="ECO:0000256" key="15">
    <source>
        <dbReference type="ARBA" id="ARBA00047558"/>
    </source>
</evidence>
<evidence type="ECO:0000256" key="4">
    <source>
        <dbReference type="ARBA" id="ARBA00022679"/>
    </source>
</evidence>
<protein>
    <submittedName>
        <fullName evidence="24">Receptor-like protein kinase At4g00960 isoform X1</fullName>
    </submittedName>
</protein>
<comment type="catalytic activity">
    <reaction evidence="15">
        <text>L-seryl-[protein] + ATP = O-phospho-L-seryl-[protein] + ADP + H(+)</text>
        <dbReference type="Rhea" id="RHEA:17989"/>
        <dbReference type="Rhea" id="RHEA-COMP:9863"/>
        <dbReference type="Rhea" id="RHEA-COMP:11604"/>
        <dbReference type="ChEBI" id="CHEBI:15378"/>
        <dbReference type="ChEBI" id="CHEBI:29999"/>
        <dbReference type="ChEBI" id="CHEBI:30616"/>
        <dbReference type="ChEBI" id="CHEBI:83421"/>
        <dbReference type="ChEBI" id="CHEBI:456216"/>
    </reaction>
</comment>
<keyword evidence="12 19" id="KW-0472">Membrane</keyword>
<feature type="domain" description="Protein kinase" evidence="21">
    <location>
        <begin position="346"/>
        <end position="622"/>
    </location>
</feature>
<feature type="transmembrane region" description="Helical" evidence="19">
    <location>
        <begin position="274"/>
        <end position="298"/>
    </location>
</feature>
<dbReference type="STRING" id="3916.A0A1S3V0U9"/>
<comment type="subcellular location">
    <subcellularLocation>
        <location evidence="1">Membrane</location>
        <topology evidence="1">Single-pass membrane protein</topology>
    </subcellularLocation>
</comment>
<comment type="catalytic activity">
    <reaction evidence="16">
        <text>L-threonyl-[protein] + ATP = O-phospho-L-threonyl-[protein] + ADP + H(+)</text>
        <dbReference type="Rhea" id="RHEA:46608"/>
        <dbReference type="Rhea" id="RHEA-COMP:11060"/>
        <dbReference type="Rhea" id="RHEA-COMP:11605"/>
        <dbReference type="ChEBI" id="CHEBI:15378"/>
        <dbReference type="ChEBI" id="CHEBI:30013"/>
        <dbReference type="ChEBI" id="CHEBI:30616"/>
        <dbReference type="ChEBI" id="CHEBI:61977"/>
        <dbReference type="ChEBI" id="CHEBI:456216"/>
    </reaction>
</comment>
<evidence type="ECO:0000259" key="21">
    <source>
        <dbReference type="PROSITE" id="PS50011"/>
    </source>
</evidence>
<sequence>MSQLSPRLLYFLFCLLITNSISQVIAANTTQNFHYFCDHDNDRGDYTANSTYHTNLNTLLSTLISNTEIHYGFYNFSNGENTDKVYAIGLCRGDVQPENCRTCLNGSRTNLTELCPNRKEAIGWYEDEQCMLRYSDRNIFGLMEIGPAFYANNDRNASDLDEFNEDVNTLLRNLSRIAASGDSRVKYAADGISSGSKVIYGLVQCTPDLEESECADCLSQSIERIPIDCCKDKIGGRVVRPSCNMRFETSFKFYGDPAFVPPAPPPSTTGKSNATIIIIAVAVAVVVIVFAVLIFIYIRLTARKPRKRFETQQEELDDDDDGDDGIDASEPLQIRFNIIRDATNDFSDSNKLGQGGFGAVYRGTLPNGQEIAVKRLSANSRQGDAEFKNEVLLVAKLQHRNLVRLLGFCMEGREKLLVYEFVPNKSLDYFIFDETKRAQLDWDRRFKIIAGTARGILYLHQDSRLRIIHRDLKAGNILLDEEMNPKIADFGLARLFVVDQTHEETQRVVGTYGYMAPEYALHGQFSEKSDVFSFGVLILEIVSGQKISSIQHGEETGDLRDIAWRSWKEGRARNIVDPTLNNGSESEIMRCVHIGLLCVQDNAAARPTMASVVAMLNSHSFSLQVPVAPALYGNAMSGIFADMQIWEINSGTTRSRESTNRSDQDSINEASITDPYPR</sequence>
<feature type="domain" description="Gnk2-homologous" evidence="22">
    <location>
        <begin position="145"/>
        <end position="252"/>
    </location>
</feature>
<evidence type="ECO:0000256" key="12">
    <source>
        <dbReference type="ARBA" id="ARBA00023136"/>
    </source>
</evidence>
<gene>
    <name evidence="24" type="primary">LOC106770679</name>
</gene>
<dbReference type="GO" id="GO:0006979">
    <property type="term" value="P:response to oxidative stress"/>
    <property type="evidence" value="ECO:0007669"/>
    <property type="project" value="UniProtKB-ARBA"/>
</dbReference>
<keyword evidence="14" id="KW-0325">Glycoprotein</keyword>
<evidence type="ECO:0000313" key="23">
    <source>
        <dbReference type="Proteomes" id="UP000087766"/>
    </source>
</evidence>
<dbReference type="InterPro" id="IPR008271">
    <property type="entry name" value="Ser/Thr_kinase_AS"/>
</dbReference>
<dbReference type="Proteomes" id="UP000087766">
    <property type="component" value="Chromosome 8"/>
</dbReference>
<evidence type="ECO:0000256" key="9">
    <source>
        <dbReference type="ARBA" id="ARBA00022777"/>
    </source>
</evidence>